<protein>
    <submittedName>
        <fullName evidence="1">Uncharacterized protein</fullName>
    </submittedName>
</protein>
<evidence type="ECO:0000313" key="4">
    <source>
        <dbReference type="Proteomes" id="UP000195607"/>
    </source>
</evidence>
<sequence>MMENKSILHYPRLDTILMVEDTLRKAEEYPSKRQLWLALEKKVMYQTFNLIISYLEESGKIVQHNGKIIWVWNPELLSKYSNNKLVLK</sequence>
<dbReference type="EMBL" id="LT671858">
    <property type="protein sequence ID" value="SIM48119.1"/>
    <property type="molecule type" value="Genomic_DNA"/>
</dbReference>
<keyword evidence="3" id="KW-1185">Reference proteome</keyword>
<evidence type="ECO:0000313" key="1">
    <source>
        <dbReference type="EMBL" id="SIM48119.1"/>
    </source>
</evidence>
<dbReference type="Proteomes" id="UP000187822">
    <property type="component" value="Chromosome I"/>
</dbReference>
<dbReference type="GeneID" id="41587876"/>
<proteinExistence type="predicted"/>
<gene>
    <name evidence="2" type="ORF">CPM_0557</name>
    <name evidence="1" type="ORF">CSP5_0583</name>
</gene>
<dbReference type="EMBL" id="LT719092">
    <property type="protein sequence ID" value="SJK84433.1"/>
    <property type="molecule type" value="Genomic_DNA"/>
</dbReference>
<dbReference type="Proteomes" id="UP000195607">
    <property type="component" value="Chromosome I"/>
</dbReference>
<evidence type="ECO:0000313" key="3">
    <source>
        <dbReference type="Proteomes" id="UP000187822"/>
    </source>
</evidence>
<dbReference type="AlphaFoldDB" id="A0A1N5TJ59"/>
<reference evidence="2" key="2">
    <citation type="submission" date="2016-06" db="EMBL/GenBank/DDBJ databases">
        <authorList>
            <person name="Olsen C.W."/>
            <person name="Carey S."/>
            <person name="Hinshaw L."/>
            <person name="Karasin A.I."/>
        </authorList>
    </citation>
    <scope>NUCLEOTIDE SEQUENCE [LARGE SCALE GENOMIC DNA]</scope>
    <source>
        <strain evidence="2">PM4</strain>
    </source>
</reference>
<organism evidence="1 4">
    <name type="scientific">Cuniculiplasma divulgatum</name>
    <dbReference type="NCBI Taxonomy" id="1673428"/>
    <lineage>
        <taxon>Archaea</taxon>
        <taxon>Methanobacteriati</taxon>
        <taxon>Thermoplasmatota</taxon>
        <taxon>Thermoplasmata</taxon>
        <taxon>Thermoplasmatales</taxon>
        <taxon>Cuniculiplasmataceae</taxon>
        <taxon>Cuniculiplasma</taxon>
    </lineage>
</organism>
<dbReference type="KEGG" id="cdiv:CPM_0557"/>
<accession>A0A1N5TJ59</accession>
<name>A0A1N5TJ59_9ARCH</name>
<reference evidence="3" key="3">
    <citation type="submission" date="2016-06" db="EMBL/GenBank/DDBJ databases">
        <authorList>
            <person name="Toshchakov V.S."/>
        </authorList>
    </citation>
    <scope>NUCLEOTIDE SEQUENCE [LARGE SCALE GENOMIC DNA]</scope>
    <source>
        <strain>PM4 (JCM 30641</strain>
        <strain evidence="3">\VKM B-2940)</strain>
    </source>
</reference>
<evidence type="ECO:0000313" key="2">
    <source>
        <dbReference type="EMBL" id="SJK84433.1"/>
    </source>
</evidence>
<dbReference type="RefSeq" id="WP_077075995.1">
    <property type="nucleotide sequence ID" value="NZ_LT671858.1"/>
</dbReference>
<reference evidence="1 4" key="1">
    <citation type="submission" date="2016-04" db="EMBL/GenBank/DDBJ databases">
        <authorList>
            <person name="Evans L.H."/>
            <person name="Alamgir A."/>
            <person name="Owens N."/>
            <person name="Weber N.D."/>
            <person name="Virtaneva K."/>
            <person name="Barbian K."/>
            <person name="Babar A."/>
            <person name="Rosenke K."/>
        </authorList>
    </citation>
    <scope>NUCLEOTIDE SEQUENCE [LARGE SCALE GENOMIC DNA]</scope>
    <source>
        <strain evidence="1">S5</strain>
        <strain evidence="4">S5(T) (JCM 30642 \VKM B-2941)</strain>
    </source>
</reference>